<dbReference type="GO" id="GO:0003677">
    <property type="term" value="F:DNA binding"/>
    <property type="evidence" value="ECO:0007669"/>
    <property type="project" value="UniProtKB-KW"/>
</dbReference>
<evidence type="ECO:0000259" key="4">
    <source>
        <dbReference type="PROSITE" id="PS50949"/>
    </source>
</evidence>
<dbReference type="Proteomes" id="UP000250462">
    <property type="component" value="Unassembled WGS sequence"/>
</dbReference>
<dbReference type="OrthoDB" id="7989071at2"/>
<dbReference type="SUPFAM" id="SSF46785">
    <property type="entry name" value="Winged helix' DNA-binding domain"/>
    <property type="match status" value="1"/>
</dbReference>
<dbReference type="InterPro" id="IPR000524">
    <property type="entry name" value="Tscrpt_reg_HTH_GntR"/>
</dbReference>
<keyword evidence="3" id="KW-0804">Transcription</keyword>
<evidence type="ECO:0000256" key="3">
    <source>
        <dbReference type="ARBA" id="ARBA00023163"/>
    </source>
</evidence>
<dbReference type="Pfam" id="PF07729">
    <property type="entry name" value="FCD"/>
    <property type="match status" value="1"/>
</dbReference>
<keyword evidence="1" id="KW-0805">Transcription regulation</keyword>
<dbReference type="InterPro" id="IPR036388">
    <property type="entry name" value="WH-like_DNA-bd_sf"/>
</dbReference>
<comment type="caution">
    <text evidence="5">The sequence shown here is derived from an EMBL/GenBank/DDBJ whole genome shotgun (WGS) entry which is preliminary data.</text>
</comment>
<dbReference type="GO" id="GO:0003700">
    <property type="term" value="F:DNA-binding transcription factor activity"/>
    <property type="evidence" value="ECO:0007669"/>
    <property type="project" value="InterPro"/>
</dbReference>
<dbReference type="InterPro" id="IPR008920">
    <property type="entry name" value="TF_FadR/GntR_C"/>
</dbReference>
<dbReference type="PANTHER" id="PTHR43537">
    <property type="entry name" value="TRANSCRIPTIONAL REGULATOR, GNTR FAMILY"/>
    <property type="match status" value="1"/>
</dbReference>
<accession>A0A329R080</accession>
<evidence type="ECO:0000256" key="1">
    <source>
        <dbReference type="ARBA" id="ARBA00023015"/>
    </source>
</evidence>
<sequence length="229" mass="24360">MKAYELVLQRIEAEIAGGRLGIGARLPGERALAEDMGVSRTSVREAVRVLEAMGIVRTAVGSGPDAGALIVAEPRSPLASALRLHVATSHIPIADVVQTRILLESWAVREASGKASDGELAGVAQLLDAMDDRELSPERFHVLDAEFHVSLVAMAGNVLVSTVMAALREAIHSYVMAAVADISDWPAVANDLRAEHRAVFEAVRSGAGERAATLVAEHIDGFYRAARLR</sequence>
<dbReference type="SMART" id="SM00895">
    <property type="entry name" value="FCD"/>
    <property type="match status" value="1"/>
</dbReference>
<dbReference type="CDD" id="cd07377">
    <property type="entry name" value="WHTH_GntR"/>
    <property type="match status" value="1"/>
</dbReference>
<dbReference type="EMBL" id="QMIG01000002">
    <property type="protein sequence ID" value="RAW18030.1"/>
    <property type="molecule type" value="Genomic_DNA"/>
</dbReference>
<evidence type="ECO:0000313" key="6">
    <source>
        <dbReference type="Proteomes" id="UP000250462"/>
    </source>
</evidence>
<dbReference type="PROSITE" id="PS50949">
    <property type="entry name" value="HTH_GNTR"/>
    <property type="match status" value="1"/>
</dbReference>
<dbReference type="Gene3D" id="1.20.120.530">
    <property type="entry name" value="GntR ligand-binding domain-like"/>
    <property type="match status" value="1"/>
</dbReference>
<name>A0A329R080_9ACTN</name>
<dbReference type="PANTHER" id="PTHR43537:SF49">
    <property type="entry name" value="TRANSCRIPTIONAL REGULATORY PROTEIN"/>
    <property type="match status" value="1"/>
</dbReference>
<dbReference type="Gene3D" id="1.10.10.10">
    <property type="entry name" value="Winged helix-like DNA-binding domain superfamily/Winged helix DNA-binding domain"/>
    <property type="match status" value="1"/>
</dbReference>
<dbReference type="PRINTS" id="PR00035">
    <property type="entry name" value="HTHGNTR"/>
</dbReference>
<dbReference type="SMART" id="SM00345">
    <property type="entry name" value="HTH_GNTR"/>
    <property type="match status" value="1"/>
</dbReference>
<evidence type="ECO:0000313" key="5">
    <source>
        <dbReference type="EMBL" id="RAW18030.1"/>
    </source>
</evidence>
<feature type="domain" description="HTH gntR-type" evidence="4">
    <location>
        <begin position="1"/>
        <end position="73"/>
    </location>
</feature>
<reference evidence="5 6" key="1">
    <citation type="submission" date="2018-06" db="EMBL/GenBank/DDBJ databases">
        <title>Phytoactinopolyspora halophila sp. nov., a novel halophilic actinomycete isolated from a saline soil in China.</title>
        <authorList>
            <person name="Tang S.-K."/>
        </authorList>
    </citation>
    <scope>NUCLEOTIDE SEQUENCE [LARGE SCALE GENOMIC DNA]</scope>
    <source>
        <strain evidence="5 6">YIM 96934</strain>
    </source>
</reference>
<keyword evidence="6" id="KW-1185">Reference proteome</keyword>
<organism evidence="5 6">
    <name type="scientific">Phytoactinopolyspora halophila</name>
    <dbReference type="NCBI Taxonomy" id="1981511"/>
    <lineage>
        <taxon>Bacteria</taxon>
        <taxon>Bacillati</taxon>
        <taxon>Actinomycetota</taxon>
        <taxon>Actinomycetes</taxon>
        <taxon>Jiangellales</taxon>
        <taxon>Jiangellaceae</taxon>
        <taxon>Phytoactinopolyspora</taxon>
    </lineage>
</organism>
<evidence type="ECO:0000256" key="2">
    <source>
        <dbReference type="ARBA" id="ARBA00023125"/>
    </source>
</evidence>
<dbReference type="Pfam" id="PF00392">
    <property type="entry name" value="GntR"/>
    <property type="match status" value="1"/>
</dbReference>
<protein>
    <submittedName>
        <fullName evidence="5">GntR family transcriptional regulator</fullName>
    </submittedName>
</protein>
<dbReference type="InterPro" id="IPR011711">
    <property type="entry name" value="GntR_C"/>
</dbReference>
<gene>
    <name evidence="5" type="ORF">DPM12_04150</name>
</gene>
<dbReference type="RefSeq" id="WP_112256986.1">
    <property type="nucleotide sequence ID" value="NZ_QMIG01000002.1"/>
</dbReference>
<dbReference type="AlphaFoldDB" id="A0A329R080"/>
<proteinExistence type="predicted"/>
<keyword evidence="2" id="KW-0238">DNA-binding</keyword>
<dbReference type="InterPro" id="IPR036390">
    <property type="entry name" value="WH_DNA-bd_sf"/>
</dbReference>
<dbReference type="SUPFAM" id="SSF48008">
    <property type="entry name" value="GntR ligand-binding domain-like"/>
    <property type="match status" value="1"/>
</dbReference>